<dbReference type="PANTHER" id="PTHR10133">
    <property type="entry name" value="DNA POLYMERASE I"/>
    <property type="match status" value="1"/>
</dbReference>
<evidence type="ECO:0000259" key="4">
    <source>
        <dbReference type="SMART" id="SM00482"/>
    </source>
</evidence>
<keyword evidence="5" id="KW-0548">Nucleotidyltransferase</keyword>
<dbReference type="GO" id="GO:0006261">
    <property type="term" value="P:DNA-templated DNA replication"/>
    <property type="evidence" value="ECO:0007669"/>
    <property type="project" value="InterPro"/>
</dbReference>
<keyword evidence="6" id="KW-1185">Reference proteome</keyword>
<dbReference type="GO" id="GO:0003887">
    <property type="term" value="F:DNA-directed DNA polymerase activity"/>
    <property type="evidence" value="ECO:0007669"/>
    <property type="project" value="UniProtKB-EC"/>
</dbReference>
<dbReference type="InterPro" id="IPR002298">
    <property type="entry name" value="DNA_polymerase_A"/>
</dbReference>
<evidence type="ECO:0000313" key="6">
    <source>
        <dbReference type="Proteomes" id="UP000222360"/>
    </source>
</evidence>
<name>A0A173GCJ5_9CAUD</name>
<dbReference type="EC" id="2.7.7.7" evidence="5"/>
<dbReference type="OrthoDB" id="308at10239"/>
<dbReference type="Pfam" id="PF00476">
    <property type="entry name" value="DNA_pol_A"/>
    <property type="match status" value="1"/>
</dbReference>
<keyword evidence="2" id="KW-1194">Viral DNA replication</keyword>
<evidence type="ECO:0000256" key="3">
    <source>
        <dbReference type="SAM" id="Coils"/>
    </source>
</evidence>
<dbReference type="GO" id="GO:0003677">
    <property type="term" value="F:DNA binding"/>
    <property type="evidence" value="ECO:0007669"/>
    <property type="project" value="InterPro"/>
</dbReference>
<dbReference type="InterPro" id="IPR001098">
    <property type="entry name" value="DNA-dir_DNA_pol_A_palm_dom"/>
</dbReference>
<dbReference type="GO" id="GO:0039693">
    <property type="term" value="P:viral DNA genome replication"/>
    <property type="evidence" value="ECO:0007669"/>
    <property type="project" value="UniProtKB-KW"/>
</dbReference>
<dbReference type="EMBL" id="KX066068">
    <property type="protein sequence ID" value="ANH51081.1"/>
    <property type="molecule type" value="Genomic_DNA"/>
</dbReference>
<gene>
    <name evidence="5" type="ORF">VSW3_5</name>
</gene>
<protein>
    <submittedName>
        <fullName evidence="5">DNA polymerase I</fullName>
        <ecNumber evidence="5">2.7.7.7</ecNumber>
    </submittedName>
</protein>
<keyword evidence="5" id="KW-0808">Transferase</keyword>
<keyword evidence="3" id="KW-0175">Coiled coil</keyword>
<dbReference type="Gene3D" id="1.10.150.20">
    <property type="entry name" value="5' to 3' exonuclease, C-terminal subdomain"/>
    <property type="match status" value="1"/>
</dbReference>
<evidence type="ECO:0000256" key="1">
    <source>
        <dbReference type="ARBA" id="ARBA00022705"/>
    </source>
</evidence>
<dbReference type="PANTHER" id="PTHR10133:SF27">
    <property type="entry name" value="DNA POLYMERASE NU"/>
    <property type="match status" value="1"/>
</dbReference>
<accession>A0A173GCJ5</accession>
<organism evidence="5 6">
    <name type="scientific">Pseudomonas phage VSW-3</name>
    <dbReference type="NCBI Taxonomy" id="1852562"/>
    <lineage>
        <taxon>Viruses</taxon>
        <taxon>Duplodnaviria</taxon>
        <taxon>Heunggongvirae</taxon>
        <taxon>Uroviricota</taxon>
        <taxon>Caudoviricetes</taxon>
        <taxon>Autographivirales</taxon>
        <taxon>Autonotataviridae</taxon>
        <taxon>Napahaivirus</taxon>
        <taxon>Napahaivirus VSW3</taxon>
    </lineage>
</organism>
<dbReference type="InterPro" id="IPR043502">
    <property type="entry name" value="DNA/RNA_pol_sf"/>
</dbReference>
<feature type="coiled-coil region" evidence="3">
    <location>
        <begin position="208"/>
        <end position="235"/>
    </location>
</feature>
<dbReference type="SMART" id="SM00482">
    <property type="entry name" value="POLAc"/>
    <property type="match status" value="1"/>
</dbReference>
<keyword evidence="1" id="KW-0235">DNA replication</keyword>
<reference evidence="5 6" key="1">
    <citation type="submission" date="2016-04" db="EMBL/GenBank/DDBJ databases">
        <title>Complete genome of Pseudomonas fluorescens phage VSW-3.</title>
        <authorList>
            <person name="Zhang C.-J."/>
            <person name="Wei Y.-L."/>
            <person name="Ji X.-L."/>
        </authorList>
    </citation>
    <scope>NUCLEOTIDE SEQUENCE [LARGE SCALE GENOMIC DNA]</scope>
</reference>
<evidence type="ECO:0000313" key="5">
    <source>
        <dbReference type="EMBL" id="ANH51081.1"/>
    </source>
</evidence>
<dbReference type="PRINTS" id="PR00868">
    <property type="entry name" value="DNAPOLI"/>
</dbReference>
<dbReference type="GO" id="GO:0006302">
    <property type="term" value="P:double-strand break repair"/>
    <property type="evidence" value="ECO:0007669"/>
    <property type="project" value="TreeGrafter"/>
</dbReference>
<evidence type="ECO:0000256" key="2">
    <source>
        <dbReference type="ARBA" id="ARBA00023109"/>
    </source>
</evidence>
<feature type="domain" description="DNA-directed DNA polymerase family A palm" evidence="4">
    <location>
        <begin position="453"/>
        <end position="697"/>
    </location>
</feature>
<proteinExistence type="predicted"/>
<dbReference type="Proteomes" id="UP000222360">
    <property type="component" value="Segment"/>
</dbReference>
<dbReference type="SUPFAM" id="SSF56672">
    <property type="entry name" value="DNA/RNA polymerases"/>
    <property type="match status" value="1"/>
</dbReference>
<dbReference type="Gene3D" id="3.30.70.370">
    <property type="match status" value="1"/>
</dbReference>
<sequence length="775" mass="86894">MDVETSIHSSYKRKADPFNPLNWVVYVGHKKSADKEVTKIRFTSKKESMGWFGRYLLEQWPMIITGHNLKFDVLHGIALDPWSYAIYQEWIVAGGQLWDTQLAEYLLEGMLPEAQMLSLDEVAPKYGGKLKEGGDVMKEMWAAGICTSDISPDIVFPYLDGDITNTEKVCLGQMARAKEVGQTKSILLNMGAQVYIIEAEKNGIHADLEMGLVLAAQLEEEIKQLKADMEQYLPTDMPEELGWSWTSRNKLSALIFGGKIKYQKSVHQMDDNLQPAYALKKIDGYYLESGEITADPPDSGKHDIMQYVVVKSGKKAGQYKTKQIDVADHSKPKMKKEDFYYTFAGYTKPEKKWEGATPGVYSTAEDVIEEISVRDIPFLKAMARHAKAVKDLGTYFITACNKKGSINGKKGMLTLVREDGIIHHQINQTSTVTGRFSASNPNTQNLPRAGEGKSVIKTVLTSRFPNGIIIQSDFSSLEIYIQAILTGDKNLIADLKKKLDMHCKRVASQFDISYEEAVRLCKVEEIDEWVERRSKAKGFSFQRAFGAGAVAIAAATGLSVDAVNTLIAAENLLYPDIEPHYVKLTAEIEANKRNVRKVIPHPAFQSRMVELRTGYHRTPDNKLYAWIEQPAPDYVVKRGGGWTSFSPPEIKNYEVQGGGAEWAKAAMWIAVKEYYRRKNFNNLAFLIGQVHDACYGDSDRSVHAEAAAVLHCAMELASPFMEAYFGWPQPVYVPSDTTIGANWAGHDKVVDFDSYTKPIGAEMFERYITPHKQAA</sequence>